<feature type="domain" description="Reverse transcriptase" evidence="1">
    <location>
        <begin position="246"/>
        <end position="479"/>
    </location>
</feature>
<gene>
    <name evidence="2" type="ORF">Tco_0703995</name>
</gene>
<dbReference type="SUPFAM" id="SSF56672">
    <property type="entry name" value="DNA/RNA polymerases"/>
    <property type="match status" value="1"/>
</dbReference>
<dbReference type="Proteomes" id="UP001151760">
    <property type="component" value="Unassembled WGS sequence"/>
</dbReference>
<evidence type="ECO:0000313" key="2">
    <source>
        <dbReference type="EMBL" id="GJS71154.1"/>
    </source>
</evidence>
<reference evidence="2" key="2">
    <citation type="submission" date="2022-01" db="EMBL/GenBank/DDBJ databases">
        <authorList>
            <person name="Yamashiro T."/>
            <person name="Shiraishi A."/>
            <person name="Satake H."/>
            <person name="Nakayama K."/>
        </authorList>
    </citation>
    <scope>NUCLEOTIDE SEQUENCE</scope>
</reference>
<dbReference type="InterPro" id="IPR043502">
    <property type="entry name" value="DNA/RNA_pol_sf"/>
</dbReference>
<keyword evidence="2" id="KW-0548">Nucleotidyltransferase</keyword>
<keyword evidence="2" id="KW-0808">Transferase</keyword>
<dbReference type="PANTHER" id="PTHR48462">
    <property type="entry name" value="PROTEIN, PUTATIVE-RELATED"/>
    <property type="match status" value="1"/>
</dbReference>
<dbReference type="GO" id="GO:0003964">
    <property type="term" value="F:RNA-directed DNA polymerase activity"/>
    <property type="evidence" value="ECO:0007669"/>
    <property type="project" value="UniProtKB-KW"/>
</dbReference>
<organism evidence="2 3">
    <name type="scientific">Tanacetum coccineum</name>
    <dbReference type="NCBI Taxonomy" id="301880"/>
    <lineage>
        <taxon>Eukaryota</taxon>
        <taxon>Viridiplantae</taxon>
        <taxon>Streptophyta</taxon>
        <taxon>Embryophyta</taxon>
        <taxon>Tracheophyta</taxon>
        <taxon>Spermatophyta</taxon>
        <taxon>Magnoliopsida</taxon>
        <taxon>eudicotyledons</taxon>
        <taxon>Gunneridae</taxon>
        <taxon>Pentapetalae</taxon>
        <taxon>asterids</taxon>
        <taxon>campanulids</taxon>
        <taxon>Asterales</taxon>
        <taxon>Asteraceae</taxon>
        <taxon>Asteroideae</taxon>
        <taxon>Anthemideae</taxon>
        <taxon>Anthemidinae</taxon>
        <taxon>Tanacetum</taxon>
    </lineage>
</organism>
<protein>
    <submittedName>
        <fullName evidence="2">Reverse transcriptase domain-containing protein</fullName>
    </submittedName>
</protein>
<accession>A0ABQ4Y0F4</accession>
<sequence length="840" mass="92631">MDAELLDHVFKVYITSVKCIPHGCRLAFSQALKTVLYKVVSQPNSVDAWVRLLLFSRCTLQVCRPKNRQERRSGNRKSLQQSSILKSLATWGKDDGITTLVKSILDGSGSVFFGQGGDDFPEERTKINTNIRQCLRKVADGHFMAAVKVLSSSIVALYCDDTIKALEAKHPYKPPPSIPSKTFSKPTLVAEIDSVFGCIKSFPKGTSCGRDGLRAQHILDALCGEGSATATDLLKAITSVVNLWLARRCPPILAEFVASAPLMPLLKPDNGIRPIAVGTIWRRLVSKVTVKCVGKEMSKYLSDFQFGVGVSGDAEAVLHSVNRLLSEYHNDGSLAMLTMDFSNAFNLMGRSALLQEVRVSCPSNSLWVDFLYVQATRLYIGDTYIWSTTRVQQGDPLGPLLFSLVLHPLVHKIRDSCKLLLHAWYLDDGTVIGDSEEVAQVLDIIKVSGPGLGLELNIKKTEIFWPSCNGVKLCEGLFLVDIRRPSLVVKLLGGAVSRDAYFISGMAKRRAANAVDLMSLLPQLHDPQSELLLLRSCMGISKLFFGLRTCQPVHMEEAVLFFDKGLRGSIENIVVCGGPFFGDLQWRLASLPIRLGGLGLYSAKVASSNAFVASRAQSWVLQDHILRDSGICGMDDDYVSALACLRGTILSFDFSCFTNKDTAQPKAQQTLVIALVSEMVKDMEAHFDMTVRQKAVFECLRAPHAQDFLLAIPIDGLGQHMSPVEYRTILKYRLMIPLFSSDAICPVCRKACLDSFGEHVVHCKEIPGFKYRYDMVRDVLFDICRRAGISAKKEAPMNFFTDPSDGRSTLRPADVLVFGWVGGKHACGSNRGFSSCGVEW</sequence>
<dbReference type="InterPro" id="IPR000477">
    <property type="entry name" value="RT_dom"/>
</dbReference>
<comment type="caution">
    <text evidence="2">The sequence shown here is derived from an EMBL/GenBank/DDBJ whole genome shotgun (WGS) entry which is preliminary data.</text>
</comment>
<dbReference type="PROSITE" id="PS50878">
    <property type="entry name" value="RT_POL"/>
    <property type="match status" value="1"/>
</dbReference>
<reference evidence="2" key="1">
    <citation type="journal article" date="2022" name="Int. J. Mol. Sci.">
        <title>Draft Genome of Tanacetum Coccineum: Genomic Comparison of Closely Related Tanacetum-Family Plants.</title>
        <authorList>
            <person name="Yamashiro T."/>
            <person name="Shiraishi A."/>
            <person name="Nakayama K."/>
            <person name="Satake H."/>
        </authorList>
    </citation>
    <scope>NUCLEOTIDE SEQUENCE</scope>
</reference>
<dbReference type="EMBL" id="BQNB010009985">
    <property type="protein sequence ID" value="GJS71154.1"/>
    <property type="molecule type" value="Genomic_DNA"/>
</dbReference>
<evidence type="ECO:0000313" key="3">
    <source>
        <dbReference type="Proteomes" id="UP001151760"/>
    </source>
</evidence>
<evidence type="ECO:0000259" key="1">
    <source>
        <dbReference type="PROSITE" id="PS50878"/>
    </source>
</evidence>
<keyword evidence="2" id="KW-0695">RNA-directed DNA polymerase</keyword>
<dbReference type="Pfam" id="PF00078">
    <property type="entry name" value="RVT_1"/>
    <property type="match status" value="1"/>
</dbReference>
<keyword evidence="3" id="KW-1185">Reference proteome</keyword>
<name>A0ABQ4Y0F4_9ASTR</name>
<proteinExistence type="predicted"/>
<dbReference type="PANTHER" id="PTHR48462:SF1">
    <property type="entry name" value="PROTEIN, PUTATIVE-RELATED"/>
    <property type="match status" value="1"/>
</dbReference>